<dbReference type="GO" id="GO:0042158">
    <property type="term" value="P:lipoprotein biosynthetic process"/>
    <property type="evidence" value="ECO:0007669"/>
    <property type="project" value="UniProtKB-UniRule"/>
</dbReference>
<feature type="transmembrane region" description="Helical" evidence="9">
    <location>
        <begin position="386"/>
        <end position="408"/>
    </location>
</feature>
<evidence type="ECO:0000256" key="4">
    <source>
        <dbReference type="ARBA" id="ARBA00022679"/>
    </source>
</evidence>
<organism evidence="12 13">
    <name type="scientific">Candidatus Anaerobiospirillum pullicola</name>
    <dbReference type="NCBI Taxonomy" id="2838451"/>
    <lineage>
        <taxon>Bacteria</taxon>
        <taxon>Pseudomonadati</taxon>
        <taxon>Pseudomonadota</taxon>
        <taxon>Gammaproteobacteria</taxon>
        <taxon>Aeromonadales</taxon>
        <taxon>Succinivibrionaceae</taxon>
        <taxon>Anaerobiospirillum</taxon>
    </lineage>
</organism>
<dbReference type="SUPFAM" id="SSF56317">
    <property type="entry name" value="Carbon-nitrogen hydrolase"/>
    <property type="match status" value="2"/>
</dbReference>
<feature type="transmembrane region" description="Helical" evidence="9">
    <location>
        <begin position="415"/>
        <end position="435"/>
    </location>
</feature>
<feature type="region of interest" description="Disordered" evidence="10">
    <location>
        <begin position="539"/>
        <end position="558"/>
    </location>
</feature>
<dbReference type="InterPro" id="IPR003010">
    <property type="entry name" value="C-N_Hydrolase"/>
</dbReference>
<dbReference type="GO" id="GO:0005886">
    <property type="term" value="C:plasma membrane"/>
    <property type="evidence" value="ECO:0007669"/>
    <property type="project" value="UniProtKB-SubCell"/>
</dbReference>
<reference evidence="12" key="2">
    <citation type="submission" date="2021-04" db="EMBL/GenBank/DDBJ databases">
        <authorList>
            <person name="Gilroy R."/>
        </authorList>
    </citation>
    <scope>NUCLEOTIDE SEQUENCE</scope>
    <source>
        <strain evidence="12">378</strain>
    </source>
</reference>
<keyword evidence="8 9" id="KW-0012">Acyltransferase</keyword>
<dbReference type="InterPro" id="IPR036526">
    <property type="entry name" value="C-N_Hydrolase_sf"/>
</dbReference>
<feature type="region of interest" description="Disordered" evidence="10">
    <location>
        <begin position="569"/>
        <end position="607"/>
    </location>
</feature>
<feature type="region of interest" description="Disordered" evidence="10">
    <location>
        <begin position="142"/>
        <end position="235"/>
    </location>
</feature>
<sequence>MLQQLADKLMFLGDNTFWLRLFQSKLGLVLAPTVLGLIATLGFAPYHLWVVTLATLAAEFWLVGKMVKAKQVFVSLLSYFTALNAITLDWLNFVMEGFGGMPMVLSWAVLLIFAAYLAFFHALLGAGAFRLAQRKLRPHELERIQTEDSHTPTASKVSTTTKSHLAAPAPNTTADAKATTESQRTSASESNTTLRTVSADATATAAPAAADVAADDAATPRASHDDNAYDDEDEGEAMPARGLAIFTSVSPSSTATQNANASVISSDHKYTATTAAQGTVATAQGHNNRQDAPEGDDEEVEITVADLDRIRPDLPGGMPGMFNNDLRMPILTATDGSKHLLYKQVLMLCFLPVALIIADFIVGWLFTGFPWMYLGYIAVEGPFSGYAPLLGVRGITLVLCIVAGALALAFERRFIYFPIAGMLFLVGIFTLGIRYTSDLAPLKVAAVQGNIPQAIKWDPKHTMPTIEKYLHLTMEYFGKSDLIIWPESAMPVFAQQIMPLLSDITIHAEATKSPILIGIQRYTVAEAATEDHASVASSAKTTAASAAQAEQPEMTTTSPDEVLITAKNNSAHSTHSASSANTVSADNAPASDASTVAPTTTHTHTNNAAATSLAQTTEGTEAIAEAAQPTTTTTVKPRLQVRHSYNSLLLLGQSDELADAQIYDKRKLVPFGEIVPFASITRQLGSIFNFPMSSFTAGAAKQQQMHLLERDLYFIPAICYESIFPEAIAALYDDHTNGILMVSNDSWFGPTRGPEEHLAIARMRTLEMQKPMIRVTNSGITAYIDSLGKVVSALPRDTDGVLTVDIVPAKGNTPFMVVGNIPLYILLPLLLLLGWYLRSKEEDIQEQNFQELVRP</sequence>
<evidence type="ECO:0000256" key="6">
    <source>
        <dbReference type="ARBA" id="ARBA00022989"/>
    </source>
</evidence>
<dbReference type="CDD" id="cd07571">
    <property type="entry name" value="ALP_N-acyl_transferase"/>
    <property type="match status" value="1"/>
</dbReference>
<accession>A0A948TG32</accession>
<feature type="compositionally biased region" description="Low complexity" evidence="10">
    <location>
        <begin position="539"/>
        <end position="549"/>
    </location>
</feature>
<keyword evidence="3 9" id="KW-1003">Cell membrane</keyword>
<feature type="compositionally biased region" description="Low complexity" evidence="10">
    <location>
        <begin position="569"/>
        <end position="585"/>
    </location>
</feature>
<protein>
    <recommendedName>
        <fullName evidence="9">Apolipoprotein N-acyltransferase</fullName>
        <shortName evidence="9">ALP N-acyltransferase</shortName>
        <ecNumber evidence="9">2.3.1.269</ecNumber>
    </recommendedName>
</protein>
<evidence type="ECO:0000313" key="13">
    <source>
        <dbReference type="Proteomes" id="UP000733611"/>
    </source>
</evidence>
<feature type="transmembrane region" description="Helical" evidence="9">
    <location>
        <begin position="345"/>
        <end position="366"/>
    </location>
</feature>
<comment type="pathway">
    <text evidence="9">Protein modification; lipoprotein biosynthesis (N-acyl transfer).</text>
</comment>
<dbReference type="PROSITE" id="PS50263">
    <property type="entry name" value="CN_HYDROLASE"/>
    <property type="match status" value="1"/>
</dbReference>
<dbReference type="Proteomes" id="UP000733611">
    <property type="component" value="Unassembled WGS sequence"/>
</dbReference>
<keyword evidence="5 9" id="KW-0812">Transmembrane</keyword>
<evidence type="ECO:0000256" key="9">
    <source>
        <dbReference type="HAMAP-Rule" id="MF_01148"/>
    </source>
</evidence>
<gene>
    <name evidence="9 12" type="primary">lnt</name>
    <name evidence="12" type="ORF">H9847_04415</name>
</gene>
<feature type="transmembrane region" description="Helical" evidence="9">
    <location>
        <begin position="76"/>
        <end position="95"/>
    </location>
</feature>
<evidence type="ECO:0000256" key="1">
    <source>
        <dbReference type="ARBA" id="ARBA00004651"/>
    </source>
</evidence>
<dbReference type="GO" id="GO:0016410">
    <property type="term" value="F:N-acyltransferase activity"/>
    <property type="evidence" value="ECO:0007669"/>
    <property type="project" value="UniProtKB-UniRule"/>
</dbReference>
<keyword evidence="7 9" id="KW-0472">Membrane</keyword>
<evidence type="ECO:0000259" key="11">
    <source>
        <dbReference type="PROSITE" id="PS50263"/>
    </source>
</evidence>
<evidence type="ECO:0000256" key="10">
    <source>
        <dbReference type="SAM" id="MobiDB-lite"/>
    </source>
</evidence>
<feature type="compositionally biased region" description="Polar residues" evidence="10">
    <location>
        <begin position="151"/>
        <end position="163"/>
    </location>
</feature>
<dbReference type="EMBL" id="JAHLFE010000088">
    <property type="protein sequence ID" value="MBU3844102.1"/>
    <property type="molecule type" value="Genomic_DNA"/>
</dbReference>
<dbReference type="InterPro" id="IPR004563">
    <property type="entry name" value="Apolipo_AcylTrfase"/>
</dbReference>
<keyword evidence="6 9" id="KW-1133">Transmembrane helix</keyword>
<evidence type="ECO:0000256" key="8">
    <source>
        <dbReference type="ARBA" id="ARBA00023315"/>
    </source>
</evidence>
<feature type="domain" description="CN hydrolase" evidence="11">
    <location>
        <begin position="447"/>
        <end position="808"/>
    </location>
</feature>
<name>A0A948TG32_9GAMM</name>
<dbReference type="Pfam" id="PF00795">
    <property type="entry name" value="CN_hydrolase"/>
    <property type="match status" value="2"/>
</dbReference>
<feature type="transmembrane region" description="Helical" evidence="9">
    <location>
        <begin position="815"/>
        <end position="837"/>
    </location>
</feature>
<evidence type="ECO:0000256" key="3">
    <source>
        <dbReference type="ARBA" id="ARBA00022475"/>
    </source>
</evidence>
<feature type="transmembrane region" description="Helical" evidence="9">
    <location>
        <begin position="21"/>
        <end position="40"/>
    </location>
</feature>
<feature type="compositionally biased region" description="Polar residues" evidence="10">
    <location>
        <begin position="170"/>
        <end position="194"/>
    </location>
</feature>
<dbReference type="Pfam" id="PF20154">
    <property type="entry name" value="LNT_N"/>
    <property type="match status" value="2"/>
</dbReference>
<feature type="compositionally biased region" description="Low complexity" evidence="10">
    <location>
        <begin position="593"/>
        <end position="607"/>
    </location>
</feature>
<comment type="subcellular location">
    <subcellularLocation>
        <location evidence="1 9">Cell membrane</location>
        <topology evidence="1 9">Multi-pass membrane protein</topology>
    </subcellularLocation>
</comment>
<evidence type="ECO:0000313" key="12">
    <source>
        <dbReference type="EMBL" id="MBU3844102.1"/>
    </source>
</evidence>
<feature type="compositionally biased region" description="Low complexity" evidence="10">
    <location>
        <begin position="195"/>
        <end position="221"/>
    </location>
</feature>
<comment type="caution">
    <text evidence="12">The sequence shown here is derived from an EMBL/GenBank/DDBJ whole genome shotgun (WGS) entry which is preliminary data.</text>
</comment>
<comment type="catalytic activity">
    <reaction evidence="9">
        <text>N-terminal S-1,2-diacyl-sn-glyceryl-L-cysteinyl-[lipoprotein] + a glycerophospholipid = N-acyl-S-1,2-diacyl-sn-glyceryl-L-cysteinyl-[lipoprotein] + a 2-acyl-sn-glycero-3-phospholipid + H(+)</text>
        <dbReference type="Rhea" id="RHEA:48228"/>
        <dbReference type="Rhea" id="RHEA-COMP:14681"/>
        <dbReference type="Rhea" id="RHEA-COMP:14684"/>
        <dbReference type="ChEBI" id="CHEBI:15378"/>
        <dbReference type="ChEBI" id="CHEBI:136912"/>
        <dbReference type="ChEBI" id="CHEBI:140656"/>
        <dbReference type="ChEBI" id="CHEBI:140657"/>
        <dbReference type="ChEBI" id="CHEBI:140660"/>
        <dbReference type="EC" id="2.3.1.269"/>
    </reaction>
</comment>
<dbReference type="HAMAP" id="MF_01148">
    <property type="entry name" value="Lnt"/>
    <property type="match status" value="1"/>
</dbReference>
<dbReference type="InterPro" id="IPR045378">
    <property type="entry name" value="LNT_N"/>
</dbReference>
<reference evidence="12" key="1">
    <citation type="journal article" date="2021" name="PeerJ">
        <title>Extensive microbial diversity within the chicken gut microbiome revealed by metagenomics and culture.</title>
        <authorList>
            <person name="Gilroy R."/>
            <person name="Ravi A."/>
            <person name="Getino M."/>
            <person name="Pursley I."/>
            <person name="Horton D.L."/>
            <person name="Alikhan N.F."/>
            <person name="Baker D."/>
            <person name="Gharbi K."/>
            <person name="Hall N."/>
            <person name="Watson M."/>
            <person name="Adriaenssens E.M."/>
            <person name="Foster-Nyarko E."/>
            <person name="Jarju S."/>
            <person name="Secka A."/>
            <person name="Antonio M."/>
            <person name="Oren A."/>
            <person name="Chaudhuri R.R."/>
            <person name="La Ragione R."/>
            <person name="Hildebrand F."/>
            <person name="Pallen M.J."/>
        </authorList>
    </citation>
    <scope>NUCLEOTIDE SEQUENCE</scope>
    <source>
        <strain evidence="12">378</strain>
    </source>
</reference>
<dbReference type="Gene3D" id="3.60.110.10">
    <property type="entry name" value="Carbon-nitrogen hydrolase"/>
    <property type="match status" value="1"/>
</dbReference>
<evidence type="ECO:0000256" key="2">
    <source>
        <dbReference type="ARBA" id="ARBA00010065"/>
    </source>
</evidence>
<comment type="function">
    <text evidence="9">Catalyzes the phospholipid dependent N-acylation of the N-terminal cysteine of apolipoprotein, the last step in lipoprotein maturation.</text>
</comment>
<proteinExistence type="inferred from homology"/>
<evidence type="ECO:0000256" key="5">
    <source>
        <dbReference type="ARBA" id="ARBA00022692"/>
    </source>
</evidence>
<dbReference type="PANTHER" id="PTHR38686:SF1">
    <property type="entry name" value="APOLIPOPROTEIN N-ACYLTRANSFERASE"/>
    <property type="match status" value="1"/>
</dbReference>
<dbReference type="PANTHER" id="PTHR38686">
    <property type="entry name" value="APOLIPOPROTEIN N-ACYLTRANSFERASE"/>
    <property type="match status" value="1"/>
</dbReference>
<feature type="transmembrane region" description="Helical" evidence="9">
    <location>
        <begin position="107"/>
        <end position="129"/>
    </location>
</feature>
<dbReference type="NCBIfam" id="TIGR00546">
    <property type="entry name" value="lnt"/>
    <property type="match status" value="1"/>
</dbReference>
<evidence type="ECO:0000256" key="7">
    <source>
        <dbReference type="ARBA" id="ARBA00023136"/>
    </source>
</evidence>
<dbReference type="EC" id="2.3.1.269" evidence="9"/>
<dbReference type="AlphaFoldDB" id="A0A948TG32"/>
<comment type="similarity">
    <text evidence="2 9">Belongs to the CN hydrolase family. Apolipoprotein N-acyltransferase subfamily.</text>
</comment>
<keyword evidence="4 9" id="KW-0808">Transferase</keyword>